<gene>
    <name evidence="1" type="ORF">FRX31_025257</name>
</gene>
<proteinExistence type="predicted"/>
<keyword evidence="2" id="KW-1185">Reference proteome</keyword>
<comment type="caution">
    <text evidence="1">The sequence shown here is derived from an EMBL/GenBank/DDBJ whole genome shotgun (WGS) entry which is preliminary data.</text>
</comment>
<reference evidence="1 2" key="1">
    <citation type="submission" date="2020-06" db="EMBL/GenBank/DDBJ databases">
        <title>Transcriptomic and genomic resources for Thalictrum thalictroides and T. hernandezii: Facilitating candidate gene discovery in an emerging model plant lineage.</title>
        <authorList>
            <person name="Arias T."/>
            <person name="Riano-Pachon D.M."/>
            <person name="Di Stilio V.S."/>
        </authorList>
    </citation>
    <scope>NUCLEOTIDE SEQUENCE [LARGE SCALE GENOMIC DNA]</scope>
    <source>
        <strain evidence="2">cv. WT478/WT964</strain>
        <tissue evidence="1">Leaves</tissue>
    </source>
</reference>
<evidence type="ECO:0000313" key="2">
    <source>
        <dbReference type="Proteomes" id="UP000554482"/>
    </source>
</evidence>
<accession>A0A7J6VLZ3</accession>
<organism evidence="1 2">
    <name type="scientific">Thalictrum thalictroides</name>
    <name type="common">Rue-anemone</name>
    <name type="synonym">Anemone thalictroides</name>
    <dbReference type="NCBI Taxonomy" id="46969"/>
    <lineage>
        <taxon>Eukaryota</taxon>
        <taxon>Viridiplantae</taxon>
        <taxon>Streptophyta</taxon>
        <taxon>Embryophyta</taxon>
        <taxon>Tracheophyta</taxon>
        <taxon>Spermatophyta</taxon>
        <taxon>Magnoliopsida</taxon>
        <taxon>Ranunculales</taxon>
        <taxon>Ranunculaceae</taxon>
        <taxon>Thalictroideae</taxon>
        <taxon>Thalictrum</taxon>
    </lineage>
</organism>
<sequence>MPAVTFFVRLHNYLQEGLLGFSSHSCDSGHLDLSEVYGHALHADQKYRVTVGRYAASGMNSADRSLTDLIFGCLKILNQHMFS</sequence>
<name>A0A7J6VLZ3_THATH</name>
<dbReference type="Proteomes" id="UP000554482">
    <property type="component" value="Unassembled WGS sequence"/>
</dbReference>
<protein>
    <submittedName>
        <fullName evidence="1">Uncharacterized protein</fullName>
    </submittedName>
</protein>
<evidence type="ECO:0000313" key="1">
    <source>
        <dbReference type="EMBL" id="KAF5185160.1"/>
    </source>
</evidence>
<dbReference type="EMBL" id="JABWDY010031070">
    <property type="protein sequence ID" value="KAF5185160.1"/>
    <property type="molecule type" value="Genomic_DNA"/>
</dbReference>
<dbReference type="AlphaFoldDB" id="A0A7J6VLZ3"/>